<keyword evidence="2" id="KW-1185">Reference proteome</keyword>
<proteinExistence type="predicted"/>
<protein>
    <submittedName>
        <fullName evidence="1">Uncharacterized protein</fullName>
    </submittedName>
</protein>
<evidence type="ECO:0000313" key="2">
    <source>
        <dbReference type="Proteomes" id="UP000622475"/>
    </source>
</evidence>
<sequence>MLSLKIALLSLFALSYTPHQPKDAPDVAALKQFEKIRAAIEKDGKGVMDTPIAITGDINGDNRPDCIVSYVLTPKGGGNMIIGDGHYIYLNIGSGMKAAGKFPSFKFCYSLDAIKAGVIHVKKYKCAPPYNESDGVGKLVYKSSKIVEIK</sequence>
<name>A0A929L0I5_9SPHI</name>
<organism evidence="1 2">
    <name type="scientific">Mucilaginibacter myungsuensis</name>
    <dbReference type="NCBI Taxonomy" id="649104"/>
    <lineage>
        <taxon>Bacteria</taxon>
        <taxon>Pseudomonadati</taxon>
        <taxon>Bacteroidota</taxon>
        <taxon>Sphingobacteriia</taxon>
        <taxon>Sphingobacteriales</taxon>
        <taxon>Sphingobacteriaceae</taxon>
        <taxon>Mucilaginibacter</taxon>
    </lineage>
</organism>
<accession>A0A929L0I5</accession>
<gene>
    <name evidence="1" type="ORF">IRJ16_19140</name>
</gene>
<comment type="caution">
    <text evidence="1">The sequence shown here is derived from an EMBL/GenBank/DDBJ whole genome shotgun (WGS) entry which is preliminary data.</text>
</comment>
<dbReference type="RefSeq" id="WP_194113254.1">
    <property type="nucleotide sequence ID" value="NZ_JADFFL010000009.1"/>
</dbReference>
<dbReference type="EMBL" id="JADFFL010000009">
    <property type="protein sequence ID" value="MBE9664007.1"/>
    <property type="molecule type" value="Genomic_DNA"/>
</dbReference>
<dbReference type="Proteomes" id="UP000622475">
    <property type="component" value="Unassembled WGS sequence"/>
</dbReference>
<evidence type="ECO:0000313" key="1">
    <source>
        <dbReference type="EMBL" id="MBE9664007.1"/>
    </source>
</evidence>
<reference evidence="1" key="1">
    <citation type="submission" date="2020-10" db="EMBL/GenBank/DDBJ databases">
        <title>Mucilaginibacter mali sp. nov., isolated from rhizosphere soil of apple orchard.</title>
        <authorList>
            <person name="Lee J.-S."/>
            <person name="Kim H.S."/>
            <person name="Kim J.-S."/>
        </authorList>
    </citation>
    <scope>NUCLEOTIDE SEQUENCE</scope>
    <source>
        <strain evidence="1">KCTC 22746</strain>
    </source>
</reference>
<dbReference type="AlphaFoldDB" id="A0A929L0I5"/>